<gene>
    <name evidence="2" type="ORF">GNI_072530</name>
</gene>
<protein>
    <submittedName>
        <fullName evidence="2">Uncharacterized protein</fullName>
    </submittedName>
</protein>
<reference evidence="2" key="1">
    <citation type="submission" date="2013-12" db="EMBL/GenBank/DDBJ databases">
        <authorList>
            <person name="Omoto C.K."/>
            <person name="Sibley D."/>
            <person name="Venepally P."/>
            <person name="Hadjithomas M."/>
            <person name="Karamycheva S."/>
            <person name="Brunk B."/>
            <person name="Roos D."/>
            <person name="Caler E."/>
            <person name="Lorenzi H."/>
        </authorList>
    </citation>
    <scope>NUCLEOTIDE SEQUENCE</scope>
</reference>
<dbReference type="GeneID" id="22912644"/>
<evidence type="ECO:0000256" key="1">
    <source>
        <dbReference type="SAM" id="MobiDB-lite"/>
    </source>
</evidence>
<proteinExistence type="predicted"/>
<evidence type="ECO:0000313" key="2">
    <source>
        <dbReference type="EMBL" id="EZG67032.1"/>
    </source>
</evidence>
<dbReference type="RefSeq" id="XP_011130359.1">
    <property type="nucleotide sequence ID" value="XM_011132057.1"/>
</dbReference>
<comment type="caution">
    <text evidence="2">The sequence shown here is derived from an EMBL/GenBank/DDBJ whole genome shotgun (WGS) entry which is preliminary data.</text>
</comment>
<dbReference type="EMBL" id="AFNH02000545">
    <property type="protein sequence ID" value="EZG67032.1"/>
    <property type="molecule type" value="Genomic_DNA"/>
</dbReference>
<dbReference type="AlphaFoldDB" id="A0A023B785"/>
<keyword evidence="3" id="KW-1185">Reference proteome</keyword>
<dbReference type="VEuPathDB" id="CryptoDB:GNI_072530"/>
<feature type="region of interest" description="Disordered" evidence="1">
    <location>
        <begin position="422"/>
        <end position="446"/>
    </location>
</feature>
<sequence>MCEWLPLCHHQAPEKLYKPLENGAIYHTTTNQILIRHEAEEAEESAAPFYIGCDAIPIAVSSSLVRTRQESEGQATTAYSGSLYLGQICSFLPTLEIALIRSIQNEFCFSEISHVRKWANCSVQFDVFQSLYPLIVSHTPEAESRLRLQKAVCTLDATDVQRCCLRIHAPLRDGKSQGRKRPSFYVLFFKQLDKWKSCTENLDERFPIHGTDFINSNEAPKSEAEKSSGRTFHDEDRDYYLLAVVPIYDNRPYHDLPAIFCSMADRIVITAARVGTVTMFQVLTVKFESLQPLSLPRWNKRYDRILSNVKLQPAASQLPTSDCTATISPDKSQSLTIKPHTAVLKKILDFLTRVDQDPLRAALLLPQLSYYPRERVNKRGTGKCWLVYKHDKVASLEMPPSRKAAVGKAAVGKAAVGKAAVGKEAAGTGTEAGKAKKGAKKPKPDKLVTKVGNTTIRVQNWEPLTFGVGPISPKEFPVEATATSDYITIYLPNTQAIPVSGPCLSVVEIE</sequence>
<organism evidence="2 3">
    <name type="scientific">Gregarina niphandrodes</name>
    <name type="common">Septate eugregarine</name>
    <dbReference type="NCBI Taxonomy" id="110365"/>
    <lineage>
        <taxon>Eukaryota</taxon>
        <taxon>Sar</taxon>
        <taxon>Alveolata</taxon>
        <taxon>Apicomplexa</taxon>
        <taxon>Conoidasida</taxon>
        <taxon>Gregarinasina</taxon>
        <taxon>Eugregarinorida</taxon>
        <taxon>Gregarinidae</taxon>
        <taxon>Gregarina</taxon>
    </lineage>
</organism>
<dbReference type="Proteomes" id="UP000019763">
    <property type="component" value="Unassembled WGS sequence"/>
</dbReference>
<evidence type="ECO:0000313" key="3">
    <source>
        <dbReference type="Proteomes" id="UP000019763"/>
    </source>
</evidence>
<feature type="compositionally biased region" description="Low complexity" evidence="1">
    <location>
        <begin position="422"/>
        <end position="432"/>
    </location>
</feature>
<accession>A0A023B785</accession>
<name>A0A023B785_GRENI</name>